<keyword evidence="1" id="KW-1133">Transmembrane helix</keyword>
<keyword evidence="1" id="KW-0472">Membrane</keyword>
<keyword evidence="1" id="KW-0812">Transmembrane</keyword>
<reference evidence="2 3" key="1">
    <citation type="journal article" date="2018" name="Front. Plant Sci.">
        <title>Red Clover (Trifolium pratense) and Zigzag Clover (T. medium) - A Picture of Genomic Similarities and Differences.</title>
        <authorList>
            <person name="Dluhosova J."/>
            <person name="Istvanek J."/>
            <person name="Nedelnik J."/>
            <person name="Repkova J."/>
        </authorList>
    </citation>
    <scope>NUCLEOTIDE SEQUENCE [LARGE SCALE GENOMIC DNA]</scope>
    <source>
        <strain evidence="3">cv. 10/8</strain>
        <tissue evidence="2">Leaf</tissue>
    </source>
</reference>
<dbReference type="EMBL" id="LXQA010117024">
    <property type="protein sequence ID" value="MCI19875.1"/>
    <property type="molecule type" value="Genomic_DNA"/>
</dbReference>
<keyword evidence="3" id="KW-1185">Reference proteome</keyword>
<dbReference type="Proteomes" id="UP000265520">
    <property type="component" value="Unassembled WGS sequence"/>
</dbReference>
<name>A0A392Q9E6_9FABA</name>
<evidence type="ECO:0000256" key="1">
    <source>
        <dbReference type="SAM" id="Phobius"/>
    </source>
</evidence>
<feature type="transmembrane region" description="Helical" evidence="1">
    <location>
        <begin position="40"/>
        <end position="66"/>
    </location>
</feature>
<protein>
    <submittedName>
        <fullName evidence="2">Uncharacterized protein</fullName>
    </submittedName>
</protein>
<sequence>MGSFNGVVVHRLVGFTQASSCAVVSVMFHVWSVQGFDEQSIWFSICLCLGFHSRFSALPLVVVVYVDSTACCRVLKLDRNLFGSG</sequence>
<organism evidence="2 3">
    <name type="scientific">Trifolium medium</name>
    <dbReference type="NCBI Taxonomy" id="97028"/>
    <lineage>
        <taxon>Eukaryota</taxon>
        <taxon>Viridiplantae</taxon>
        <taxon>Streptophyta</taxon>
        <taxon>Embryophyta</taxon>
        <taxon>Tracheophyta</taxon>
        <taxon>Spermatophyta</taxon>
        <taxon>Magnoliopsida</taxon>
        <taxon>eudicotyledons</taxon>
        <taxon>Gunneridae</taxon>
        <taxon>Pentapetalae</taxon>
        <taxon>rosids</taxon>
        <taxon>fabids</taxon>
        <taxon>Fabales</taxon>
        <taxon>Fabaceae</taxon>
        <taxon>Papilionoideae</taxon>
        <taxon>50 kb inversion clade</taxon>
        <taxon>NPAAA clade</taxon>
        <taxon>Hologalegina</taxon>
        <taxon>IRL clade</taxon>
        <taxon>Trifolieae</taxon>
        <taxon>Trifolium</taxon>
    </lineage>
</organism>
<dbReference type="AlphaFoldDB" id="A0A392Q9E6"/>
<comment type="caution">
    <text evidence="2">The sequence shown here is derived from an EMBL/GenBank/DDBJ whole genome shotgun (WGS) entry which is preliminary data.</text>
</comment>
<evidence type="ECO:0000313" key="3">
    <source>
        <dbReference type="Proteomes" id="UP000265520"/>
    </source>
</evidence>
<proteinExistence type="predicted"/>
<evidence type="ECO:0000313" key="2">
    <source>
        <dbReference type="EMBL" id="MCI19875.1"/>
    </source>
</evidence>
<accession>A0A392Q9E6</accession>
<feature type="transmembrane region" description="Helical" evidence="1">
    <location>
        <begin position="12"/>
        <end position="34"/>
    </location>
</feature>